<dbReference type="Proteomes" id="UP001196413">
    <property type="component" value="Unassembled WGS sequence"/>
</dbReference>
<dbReference type="GO" id="GO:0003743">
    <property type="term" value="F:translation initiation factor activity"/>
    <property type="evidence" value="ECO:0007669"/>
    <property type="project" value="InterPro"/>
</dbReference>
<reference evidence="2" key="1">
    <citation type="submission" date="2021-06" db="EMBL/GenBank/DDBJ databases">
        <title>Parelaphostrongylus tenuis whole genome reference sequence.</title>
        <authorList>
            <person name="Garwood T.J."/>
            <person name="Larsen P.A."/>
            <person name="Fountain-Jones N.M."/>
            <person name="Garbe J.R."/>
            <person name="Macchietto M.G."/>
            <person name="Kania S.A."/>
            <person name="Gerhold R.W."/>
            <person name="Richards J.E."/>
            <person name="Wolf T.M."/>
        </authorList>
    </citation>
    <scope>NUCLEOTIDE SEQUENCE</scope>
    <source>
        <strain evidence="2">MNPRO001-30</strain>
        <tissue evidence="2">Meninges</tissue>
    </source>
</reference>
<comment type="caution">
    <text evidence="2">The sequence shown here is derived from an EMBL/GenBank/DDBJ whole genome shotgun (WGS) entry which is preliminary data.</text>
</comment>
<organism evidence="2 3">
    <name type="scientific">Parelaphostrongylus tenuis</name>
    <name type="common">Meningeal worm</name>
    <dbReference type="NCBI Taxonomy" id="148309"/>
    <lineage>
        <taxon>Eukaryota</taxon>
        <taxon>Metazoa</taxon>
        <taxon>Ecdysozoa</taxon>
        <taxon>Nematoda</taxon>
        <taxon>Chromadorea</taxon>
        <taxon>Rhabditida</taxon>
        <taxon>Rhabditina</taxon>
        <taxon>Rhabditomorpha</taxon>
        <taxon>Strongyloidea</taxon>
        <taxon>Metastrongylidae</taxon>
        <taxon>Parelaphostrongylus</taxon>
    </lineage>
</organism>
<feature type="region of interest" description="Disordered" evidence="1">
    <location>
        <begin position="1"/>
        <end position="44"/>
    </location>
</feature>
<keyword evidence="3" id="KW-1185">Reference proteome</keyword>
<gene>
    <name evidence="2" type="ORF">KIN20_036729</name>
</gene>
<accession>A0AAD5WKT2</accession>
<dbReference type="EMBL" id="JAHQIW010007401">
    <property type="protein sequence ID" value="KAJ1374122.1"/>
    <property type="molecule type" value="Genomic_DNA"/>
</dbReference>
<evidence type="ECO:0000313" key="2">
    <source>
        <dbReference type="EMBL" id="KAJ1374122.1"/>
    </source>
</evidence>
<dbReference type="InterPro" id="IPR013906">
    <property type="entry name" value="eIF3j"/>
</dbReference>
<feature type="compositionally biased region" description="Acidic residues" evidence="1">
    <location>
        <begin position="1"/>
        <end position="12"/>
    </location>
</feature>
<dbReference type="AlphaFoldDB" id="A0AAD5WKT2"/>
<proteinExistence type="predicted"/>
<dbReference type="GO" id="GO:0005852">
    <property type="term" value="C:eukaryotic translation initiation factor 3 complex"/>
    <property type="evidence" value="ECO:0007669"/>
    <property type="project" value="InterPro"/>
</dbReference>
<dbReference type="Gene3D" id="1.10.246.60">
    <property type="entry name" value="Eukaryotic translation initiation factor 3 like domains"/>
    <property type="match status" value="1"/>
</dbReference>
<evidence type="ECO:0000313" key="3">
    <source>
        <dbReference type="Proteomes" id="UP001196413"/>
    </source>
</evidence>
<name>A0AAD5WKT2_PARTN</name>
<dbReference type="Pfam" id="PF08597">
    <property type="entry name" value="eIF3_subunit"/>
    <property type="match status" value="1"/>
</dbReference>
<dbReference type="InterPro" id="IPR023194">
    <property type="entry name" value="eIF3-like_dom_sf"/>
</dbReference>
<protein>
    <submittedName>
        <fullName evidence="2">Uncharacterized protein</fullName>
    </submittedName>
</protein>
<evidence type="ECO:0000256" key="1">
    <source>
        <dbReference type="SAM" id="MobiDB-lite"/>
    </source>
</evidence>
<sequence>MGDNWDDDDFEPEVQSLAPPPPPVVEAEPVHPDPPTTLKPKKAFPNMESFSRELSAAEKEAIVRQQDLALTMEMLGEKPITGDERPYSDIVTKEEFEDWGLKVGTFLATRHKAAHYGDMLNKLIQTVAEKLEPSEVRTMSNYLKTLADSRR</sequence>